<comment type="caution">
    <text evidence="13">The sequence shown here is derived from an EMBL/GenBank/DDBJ whole genome shotgun (WGS) entry which is preliminary data.</text>
</comment>
<evidence type="ECO:0000256" key="4">
    <source>
        <dbReference type="ARBA" id="ARBA00022475"/>
    </source>
</evidence>
<evidence type="ECO:0000256" key="1">
    <source>
        <dbReference type="ARBA" id="ARBA00004429"/>
    </source>
</evidence>
<comment type="similarity">
    <text evidence="2">Belongs to the binding-protein-dependent transport system permease family. HisMQ subfamily.</text>
</comment>
<dbReference type="InterPro" id="IPR043429">
    <property type="entry name" value="ArtM/GltK/GlnP/TcyL/YhdX-like"/>
</dbReference>
<name>A0AA44CN24_YERMO</name>
<dbReference type="InterPro" id="IPR000515">
    <property type="entry name" value="MetI-like"/>
</dbReference>
<evidence type="ECO:0000259" key="12">
    <source>
        <dbReference type="PROSITE" id="PS50928"/>
    </source>
</evidence>
<dbReference type="Gene3D" id="1.10.3720.10">
    <property type="entry name" value="MetI-like"/>
    <property type="match status" value="1"/>
</dbReference>
<keyword evidence="6 11" id="KW-0812">Transmembrane</keyword>
<dbReference type="GO" id="GO:0022857">
    <property type="term" value="F:transmembrane transporter activity"/>
    <property type="evidence" value="ECO:0007669"/>
    <property type="project" value="InterPro"/>
</dbReference>
<dbReference type="NCBIfam" id="TIGR01726">
    <property type="entry name" value="HEQRo_perm_3TM"/>
    <property type="match status" value="1"/>
</dbReference>
<dbReference type="PROSITE" id="PS50928">
    <property type="entry name" value="ABC_TM1"/>
    <property type="match status" value="1"/>
</dbReference>
<evidence type="ECO:0000256" key="6">
    <source>
        <dbReference type="ARBA" id="ARBA00022692"/>
    </source>
</evidence>
<reference evidence="13" key="1">
    <citation type="submission" date="2020-03" db="EMBL/GenBank/DDBJ databases">
        <authorList>
            <person name="Kislichkina A."/>
            <person name="Dentovskaya S."/>
            <person name="Shaikhutdinov R."/>
            <person name="Ivanov S."/>
            <person name="Sizova A."/>
            <person name="Solomentsev V."/>
            <person name="Bogun A."/>
        </authorList>
    </citation>
    <scope>NUCLEOTIDE SEQUENCE</scope>
    <source>
        <strain evidence="13">SCPM-O-B-7610</strain>
    </source>
</reference>
<dbReference type="InterPro" id="IPR035906">
    <property type="entry name" value="MetI-like_sf"/>
</dbReference>
<evidence type="ECO:0000313" key="13">
    <source>
        <dbReference type="EMBL" id="NIL23783.1"/>
    </source>
</evidence>
<evidence type="ECO:0000256" key="5">
    <source>
        <dbReference type="ARBA" id="ARBA00022519"/>
    </source>
</evidence>
<feature type="transmembrane region" description="Helical" evidence="11">
    <location>
        <begin position="20"/>
        <end position="44"/>
    </location>
</feature>
<keyword evidence="3 11" id="KW-0813">Transport</keyword>
<feature type="domain" description="ABC transmembrane type-1" evidence="12">
    <location>
        <begin position="20"/>
        <end position="208"/>
    </location>
</feature>
<proteinExistence type="inferred from homology"/>
<evidence type="ECO:0000256" key="7">
    <source>
        <dbReference type="ARBA" id="ARBA00022970"/>
    </source>
</evidence>
<organism evidence="13 14">
    <name type="scientific">Yersinia mollaretii</name>
    <dbReference type="NCBI Taxonomy" id="33060"/>
    <lineage>
        <taxon>Bacteria</taxon>
        <taxon>Pseudomonadati</taxon>
        <taxon>Pseudomonadota</taxon>
        <taxon>Gammaproteobacteria</taxon>
        <taxon>Enterobacterales</taxon>
        <taxon>Yersiniaceae</taxon>
        <taxon>Yersinia</taxon>
    </lineage>
</organism>
<feature type="transmembrane region" description="Helical" evidence="11">
    <location>
        <begin position="56"/>
        <end position="80"/>
    </location>
</feature>
<sequence length="220" mass="23923">MMGDFFQLLTAWLPMLIDGAVTTASLCVVAIVAGFFIGVVIYLMESGRSRLGRGFARVYISLFRGTPVLAQVLLCFYLPGELGLSLPGYLAAVLALTLNTAAYQSQILRSGFEAIPPGQLEAAAMCGLSSRQTLWHIQIPQVLRLTLPSLISELIDVIKASAVVSVIAITDLMRVGQQLASATYRPLEVYVAIAMTYLVLTSLLALLGGYVERRWHKESR</sequence>
<keyword evidence="9 11" id="KW-0472">Membrane</keyword>
<comment type="subcellular location">
    <subcellularLocation>
        <location evidence="1">Cell inner membrane</location>
        <topology evidence="1">Multi-pass membrane protein</topology>
    </subcellularLocation>
    <subcellularLocation>
        <location evidence="11">Cell membrane</location>
        <topology evidence="11">Multi-pass membrane protein</topology>
    </subcellularLocation>
</comment>
<dbReference type="RefSeq" id="WP_049607444.1">
    <property type="nucleotide sequence ID" value="NZ_CABHYM010000007.1"/>
</dbReference>
<dbReference type="Pfam" id="PF00528">
    <property type="entry name" value="BPD_transp_1"/>
    <property type="match status" value="1"/>
</dbReference>
<gene>
    <name evidence="13" type="ORF">HB991_14855</name>
</gene>
<evidence type="ECO:0000313" key="14">
    <source>
        <dbReference type="Proteomes" id="UP000712947"/>
    </source>
</evidence>
<dbReference type="AlphaFoldDB" id="A0AA44CN24"/>
<evidence type="ECO:0000256" key="8">
    <source>
        <dbReference type="ARBA" id="ARBA00022989"/>
    </source>
</evidence>
<dbReference type="PANTHER" id="PTHR30614:SF10">
    <property type="entry name" value="ARGININE ABC TRANSPORTER PERMEASE PROTEIN ARTM"/>
    <property type="match status" value="1"/>
</dbReference>
<accession>A0AA44CN24</accession>
<dbReference type="EMBL" id="JAASAI010000016">
    <property type="protein sequence ID" value="NIL23783.1"/>
    <property type="molecule type" value="Genomic_DNA"/>
</dbReference>
<dbReference type="GO" id="GO:0043190">
    <property type="term" value="C:ATP-binding cassette (ABC) transporter complex"/>
    <property type="evidence" value="ECO:0007669"/>
    <property type="project" value="InterPro"/>
</dbReference>
<keyword evidence="5" id="KW-0997">Cell inner membrane</keyword>
<feature type="transmembrane region" description="Helical" evidence="11">
    <location>
        <begin position="189"/>
        <end position="211"/>
    </location>
</feature>
<keyword evidence="8 11" id="KW-1133">Transmembrane helix</keyword>
<evidence type="ECO:0000256" key="9">
    <source>
        <dbReference type="ARBA" id="ARBA00023136"/>
    </source>
</evidence>
<protein>
    <recommendedName>
        <fullName evidence="10">Arginine ABC transporter permease protein ArtM</fullName>
    </recommendedName>
</protein>
<evidence type="ECO:0000256" key="3">
    <source>
        <dbReference type="ARBA" id="ARBA00022448"/>
    </source>
</evidence>
<dbReference type="CDD" id="cd06261">
    <property type="entry name" value="TM_PBP2"/>
    <property type="match status" value="1"/>
</dbReference>
<dbReference type="InterPro" id="IPR010065">
    <property type="entry name" value="AA_ABC_transptr_permease_3TM"/>
</dbReference>
<evidence type="ECO:0000256" key="2">
    <source>
        <dbReference type="ARBA" id="ARBA00010072"/>
    </source>
</evidence>
<dbReference type="Proteomes" id="UP000712947">
    <property type="component" value="Unassembled WGS sequence"/>
</dbReference>
<evidence type="ECO:0000256" key="10">
    <source>
        <dbReference type="ARBA" id="ARBA00040319"/>
    </source>
</evidence>
<keyword evidence="7" id="KW-0029">Amino-acid transport</keyword>
<keyword evidence="4" id="KW-1003">Cell membrane</keyword>
<dbReference type="SUPFAM" id="SSF161098">
    <property type="entry name" value="MetI-like"/>
    <property type="match status" value="1"/>
</dbReference>
<evidence type="ECO:0000256" key="11">
    <source>
        <dbReference type="RuleBase" id="RU363032"/>
    </source>
</evidence>
<dbReference type="PANTHER" id="PTHR30614">
    <property type="entry name" value="MEMBRANE COMPONENT OF AMINO ACID ABC TRANSPORTER"/>
    <property type="match status" value="1"/>
</dbReference>
<dbReference type="GO" id="GO:0006865">
    <property type="term" value="P:amino acid transport"/>
    <property type="evidence" value="ECO:0007669"/>
    <property type="project" value="UniProtKB-KW"/>
</dbReference>